<proteinExistence type="predicted"/>
<dbReference type="InterPro" id="IPR009075">
    <property type="entry name" value="AcylCo_DH/oxidase_C"/>
</dbReference>
<feature type="domain" description="Acyl-CoA dehydrogenase/oxidase C-terminal" evidence="4">
    <location>
        <begin position="172"/>
        <end position="286"/>
    </location>
</feature>
<name>A0ABU4BKJ6_9NOCA</name>
<evidence type="ECO:0000256" key="1">
    <source>
        <dbReference type="ARBA" id="ARBA00022630"/>
    </source>
</evidence>
<dbReference type="EMBL" id="JAWLJX010000018">
    <property type="protein sequence ID" value="MDV6264737.1"/>
    <property type="molecule type" value="Genomic_DNA"/>
</dbReference>
<dbReference type="SUPFAM" id="SSF47203">
    <property type="entry name" value="Acyl-CoA dehydrogenase C-terminal domain-like"/>
    <property type="match status" value="1"/>
</dbReference>
<dbReference type="PANTHER" id="PTHR43884:SF20">
    <property type="entry name" value="ACYL-COA DEHYDROGENASE FADE28"/>
    <property type="match status" value="1"/>
</dbReference>
<keyword evidence="1" id="KW-0285">Flavoprotein</keyword>
<evidence type="ECO:0000313" key="6">
    <source>
        <dbReference type="Proteomes" id="UP001185755"/>
    </source>
</evidence>
<evidence type="ECO:0000313" key="5">
    <source>
        <dbReference type="EMBL" id="MDV6264737.1"/>
    </source>
</evidence>
<dbReference type="PANTHER" id="PTHR43884">
    <property type="entry name" value="ACYL-COA DEHYDROGENASE"/>
    <property type="match status" value="1"/>
</dbReference>
<dbReference type="Pfam" id="PF00441">
    <property type="entry name" value="Acyl-CoA_dh_1"/>
    <property type="match status" value="1"/>
</dbReference>
<sequence length="319" mass="33426">MDNETRTLLASSLKEMFQGGSIDIEASLATLGWDDVIDSYPDAAELLFAEHGRALAHSRSLDTVILHELADVLPAPQGTRAVVYPLPSPSDGLTSTTEHIDGVVLTALTGLAELVVPVSTENGTGVVVVAVADIEFEPIGSIESESSWVRVQGSKVPAVTTDATADWDRAVSAGRRALAAEIIGACGAALQLAIEHTSSRTQFGQPISRFQAVRHRLSETHVAIAAAQGMLDATWTNLDAETATCAKALAGRAQAITTRTVLQVCGAVGISAEHPMHRFVERAAVLDALLTPHLILVEQLGSSVLAGDPIAHLIDIGAE</sequence>
<evidence type="ECO:0000259" key="4">
    <source>
        <dbReference type="Pfam" id="PF00441"/>
    </source>
</evidence>
<dbReference type="EC" id="1.-.-.-" evidence="5"/>
<gene>
    <name evidence="5" type="ORF">R3P96_25665</name>
</gene>
<keyword evidence="2" id="KW-0274">FAD</keyword>
<dbReference type="RefSeq" id="WP_317566753.1">
    <property type="nucleotide sequence ID" value="NZ_JAWLJX010000018.1"/>
</dbReference>
<organism evidence="5 6">
    <name type="scientific">Rhodococcoides yunnanense</name>
    <dbReference type="NCBI Taxonomy" id="278209"/>
    <lineage>
        <taxon>Bacteria</taxon>
        <taxon>Bacillati</taxon>
        <taxon>Actinomycetota</taxon>
        <taxon>Actinomycetes</taxon>
        <taxon>Mycobacteriales</taxon>
        <taxon>Nocardiaceae</taxon>
        <taxon>Rhodococcoides</taxon>
    </lineage>
</organism>
<keyword evidence="6" id="KW-1185">Reference proteome</keyword>
<keyword evidence="3 5" id="KW-0560">Oxidoreductase</keyword>
<dbReference type="Gene3D" id="1.20.140.10">
    <property type="entry name" value="Butyryl-CoA Dehydrogenase, subunit A, domain 3"/>
    <property type="match status" value="1"/>
</dbReference>
<dbReference type="InterPro" id="IPR036250">
    <property type="entry name" value="AcylCo_DH-like_C"/>
</dbReference>
<dbReference type="Proteomes" id="UP001185755">
    <property type="component" value="Unassembled WGS sequence"/>
</dbReference>
<evidence type="ECO:0000256" key="3">
    <source>
        <dbReference type="ARBA" id="ARBA00023002"/>
    </source>
</evidence>
<comment type="caution">
    <text evidence="5">The sequence shown here is derived from an EMBL/GenBank/DDBJ whole genome shotgun (WGS) entry which is preliminary data.</text>
</comment>
<reference evidence="5 6" key="1">
    <citation type="submission" date="2023-10" db="EMBL/GenBank/DDBJ databases">
        <title>Development of a sustainable strategy for remediation of hydrocarbon-contaminated territories based on the waste exchange concept.</title>
        <authorList>
            <person name="Krivoruchko A."/>
        </authorList>
    </citation>
    <scope>NUCLEOTIDE SEQUENCE [LARGE SCALE GENOMIC DNA]</scope>
    <source>
        <strain evidence="5 6">IEGM 1323</strain>
    </source>
</reference>
<accession>A0ABU4BKJ6</accession>
<evidence type="ECO:0000256" key="2">
    <source>
        <dbReference type="ARBA" id="ARBA00022827"/>
    </source>
</evidence>
<dbReference type="GO" id="GO:0016491">
    <property type="term" value="F:oxidoreductase activity"/>
    <property type="evidence" value="ECO:0007669"/>
    <property type="project" value="UniProtKB-KW"/>
</dbReference>
<protein>
    <submittedName>
        <fullName evidence="5">Acyl-CoA dehydrogenase family protein</fullName>
        <ecNumber evidence="5">1.-.-.-</ecNumber>
    </submittedName>
</protein>